<dbReference type="GO" id="GO:0006364">
    <property type="term" value="P:rRNA processing"/>
    <property type="evidence" value="ECO:0007669"/>
    <property type="project" value="UniProtKB-KW"/>
</dbReference>
<dbReference type="InterPro" id="IPR038085">
    <property type="entry name" value="Rnp2-like_sf"/>
</dbReference>
<evidence type="ECO:0000256" key="4">
    <source>
        <dbReference type="ARBA" id="ARBA00022694"/>
    </source>
</evidence>
<dbReference type="GO" id="GO:0033204">
    <property type="term" value="F:ribonuclease P RNA binding"/>
    <property type="evidence" value="ECO:0007669"/>
    <property type="project" value="InterPro"/>
</dbReference>
<proteinExistence type="inferred from homology"/>
<dbReference type="PANTHER" id="PTHR48414:SF1">
    <property type="entry name" value="POP5 HOMOLOG, RIBONUCLEASE P_MRP SUBUNIT"/>
    <property type="match status" value="1"/>
</dbReference>
<keyword evidence="5 9" id="KW-0539">Nucleus</keyword>
<feature type="region of interest" description="Disordered" evidence="10">
    <location>
        <begin position="131"/>
        <end position="168"/>
    </location>
</feature>
<dbReference type="FunFam" id="3.30.70.3250:FF:000001">
    <property type="entry name" value="Ribonuclease P/MRP protein subunit POP5"/>
    <property type="match status" value="1"/>
</dbReference>
<evidence type="ECO:0000256" key="1">
    <source>
        <dbReference type="ARBA" id="ARBA00004604"/>
    </source>
</evidence>
<dbReference type="PIRSF" id="PIRSF023803">
    <property type="entry name" value="Ribonuclease_P_prd"/>
    <property type="match status" value="1"/>
</dbReference>
<dbReference type="Proteomes" id="UP000007303">
    <property type="component" value="Unassembled WGS sequence"/>
</dbReference>
<evidence type="ECO:0000256" key="5">
    <source>
        <dbReference type="ARBA" id="ARBA00023242"/>
    </source>
</evidence>
<dbReference type="PANTHER" id="PTHR48414">
    <property type="entry name" value="POP5 HOMOLOG, RIBONUCLEASE P_MRP SUBUNIT"/>
    <property type="match status" value="1"/>
</dbReference>
<keyword evidence="3" id="KW-0698">rRNA processing</keyword>
<evidence type="ECO:0000256" key="10">
    <source>
        <dbReference type="SAM" id="MobiDB-lite"/>
    </source>
</evidence>
<name>H3D1M4_TETNG</name>
<evidence type="ECO:0000256" key="2">
    <source>
        <dbReference type="ARBA" id="ARBA00010800"/>
    </source>
</evidence>
<feature type="compositionally biased region" description="Basic and acidic residues" evidence="10">
    <location>
        <begin position="131"/>
        <end position="156"/>
    </location>
</feature>
<evidence type="ECO:0000256" key="8">
    <source>
        <dbReference type="ARBA" id="ARBA00056519"/>
    </source>
</evidence>
<dbReference type="Gene3D" id="3.30.70.3250">
    <property type="entry name" value="Ribonuclease P, Pop5 subunit"/>
    <property type="match status" value="1"/>
</dbReference>
<keyword evidence="4 9" id="KW-0819">tRNA processing</keyword>
<dbReference type="GO" id="GO:0030681">
    <property type="term" value="C:multimeric ribonuclease P complex"/>
    <property type="evidence" value="ECO:0007669"/>
    <property type="project" value="UniProtKB-ARBA"/>
</dbReference>
<keyword evidence="12" id="KW-1185">Reference proteome</keyword>
<comment type="similarity">
    <text evidence="2 9">Belongs to the eukaryotic/archaeal RNase P protein component 2 family.</text>
</comment>
<evidence type="ECO:0000256" key="3">
    <source>
        <dbReference type="ARBA" id="ARBA00022552"/>
    </source>
</evidence>
<dbReference type="GeneTree" id="ENSGT00390000012331"/>
<evidence type="ECO:0000256" key="7">
    <source>
        <dbReference type="ARBA" id="ARBA00046486"/>
    </source>
</evidence>
<reference evidence="11" key="3">
    <citation type="submission" date="2025-09" db="UniProtKB">
        <authorList>
            <consortium name="Ensembl"/>
        </authorList>
    </citation>
    <scope>IDENTIFICATION</scope>
</reference>
<reference evidence="12" key="1">
    <citation type="journal article" date="2004" name="Nature">
        <title>Genome duplication in the teleost fish Tetraodon nigroviridis reveals the early vertebrate proto-karyotype.</title>
        <authorList>
            <person name="Jaillon O."/>
            <person name="Aury J.-M."/>
            <person name="Brunet F."/>
            <person name="Petit J.-L."/>
            <person name="Stange-Thomann N."/>
            <person name="Mauceli E."/>
            <person name="Bouneau L."/>
            <person name="Fischer C."/>
            <person name="Ozouf-Costaz C."/>
            <person name="Bernot A."/>
            <person name="Nicaud S."/>
            <person name="Jaffe D."/>
            <person name="Fisher S."/>
            <person name="Lutfalla G."/>
            <person name="Dossat C."/>
            <person name="Segurens B."/>
            <person name="Dasilva C."/>
            <person name="Salanoubat M."/>
            <person name="Levy M."/>
            <person name="Boudet N."/>
            <person name="Castellano S."/>
            <person name="Anthouard V."/>
            <person name="Jubin C."/>
            <person name="Castelli V."/>
            <person name="Katinka M."/>
            <person name="Vacherie B."/>
            <person name="Biemont C."/>
            <person name="Skalli Z."/>
            <person name="Cattolico L."/>
            <person name="Poulain J."/>
            <person name="De Berardinis V."/>
            <person name="Cruaud C."/>
            <person name="Duprat S."/>
            <person name="Brottier P."/>
            <person name="Coutanceau J.-P."/>
            <person name="Gouzy J."/>
            <person name="Parra G."/>
            <person name="Lardier G."/>
            <person name="Chapple C."/>
            <person name="McKernan K.J."/>
            <person name="McEwan P."/>
            <person name="Bosak S."/>
            <person name="Kellis M."/>
            <person name="Volff J.-N."/>
            <person name="Guigo R."/>
            <person name="Zody M.C."/>
            <person name="Mesirov J."/>
            <person name="Lindblad-Toh K."/>
            <person name="Birren B."/>
            <person name="Nusbaum C."/>
            <person name="Kahn D."/>
            <person name="Robinson-Rechavi M."/>
            <person name="Laudet V."/>
            <person name="Schachter V."/>
            <person name="Quetier F."/>
            <person name="Saurin W."/>
            <person name="Scarpelli C."/>
            <person name="Wincker P."/>
            <person name="Lander E.S."/>
            <person name="Weissenbach J."/>
            <person name="Roest Crollius H."/>
        </authorList>
    </citation>
    <scope>NUCLEOTIDE SEQUENCE [LARGE SCALE GENOMIC DNA]</scope>
</reference>
<dbReference type="FunCoup" id="H3D1M4">
    <property type="interactions" value="901"/>
</dbReference>
<comment type="subunit">
    <text evidence="7">Component of nuclear RNase P and RNase MRP ribonucleoproteins. RNase P consists of a catalytic RNA moiety and 10 different protein chains; POP1, POP4, POP5, POP7, RPP14, RPP21, RPP25, RPP30, RPP38 and RPP40. Within the RNase P complex, POP1, POP7 and RPP25 form the 'finger' subcomplex, POP5, RPP14, RPP40 and homodimeric RPP30 form the 'palm' subcomplex, and RPP21, POP4 and RPP38 form the 'wrist' subcomplex. All subunits of the RNase P complex interact with the catalytic RNA. Several subunits of RNase P are also part of the RNase MRP complex. RNase MRP consists of a catalytic RNA moiety and about 8 protein subunits; POP1, POP7, RPP25, RPP30, RPP38, RPP40 and possibly also POP4 and POP5.</text>
</comment>
<dbReference type="InterPro" id="IPR002759">
    <property type="entry name" value="Pop5/Rpp14/Rnp2-like"/>
</dbReference>
<comment type="subcellular location">
    <subcellularLocation>
        <location evidence="1 9">Nucleus</location>
        <location evidence="1 9">Nucleolus</location>
    </subcellularLocation>
</comment>
<protein>
    <recommendedName>
        <fullName evidence="6 9">Ribonuclease P/MRP protein subunit POP5</fullName>
    </recommendedName>
</protein>
<dbReference type="GO" id="GO:0005730">
    <property type="term" value="C:nucleolus"/>
    <property type="evidence" value="ECO:0007669"/>
    <property type="project" value="UniProtKB-SubCell"/>
</dbReference>
<dbReference type="Ensembl" id="ENSTNIT00000014611.1">
    <property type="protein sequence ID" value="ENSTNIP00000014412.1"/>
    <property type="gene ID" value="ENSTNIG00000011465.1"/>
</dbReference>
<accession>H3D1M4</accession>
<dbReference type="OMA" id="MQNYLDK"/>
<dbReference type="AlphaFoldDB" id="H3D1M4"/>
<evidence type="ECO:0000313" key="11">
    <source>
        <dbReference type="Ensembl" id="ENSTNIP00000014412.1"/>
    </source>
</evidence>
<dbReference type="InterPro" id="IPR016819">
    <property type="entry name" value="RNase_P/MRP_POP5"/>
</dbReference>
<dbReference type="GO" id="GO:0001682">
    <property type="term" value="P:tRNA 5'-leader removal"/>
    <property type="evidence" value="ECO:0007669"/>
    <property type="project" value="InterPro"/>
</dbReference>
<dbReference type="SUPFAM" id="SSF160350">
    <property type="entry name" value="Rnp2-like"/>
    <property type="match status" value="1"/>
</dbReference>
<dbReference type="Pfam" id="PF01900">
    <property type="entry name" value="RNase_P_Rpp14"/>
    <property type="match status" value="1"/>
</dbReference>
<evidence type="ECO:0000256" key="6">
    <source>
        <dbReference type="ARBA" id="ARBA00044198"/>
    </source>
</evidence>
<dbReference type="STRING" id="99883.ENSTNIP00000014412"/>
<dbReference type="InParanoid" id="H3D1M4"/>
<dbReference type="HOGENOM" id="CLU_086710_2_0_1"/>
<reference evidence="11" key="2">
    <citation type="submission" date="2025-08" db="UniProtKB">
        <authorList>
            <consortium name="Ensembl"/>
        </authorList>
    </citation>
    <scope>IDENTIFICATION</scope>
</reference>
<evidence type="ECO:0000256" key="9">
    <source>
        <dbReference type="PIRNR" id="PIRNR023803"/>
    </source>
</evidence>
<sequence length="168" mass="19080">MVRVKSRYLLCEVNVSDRSSLLLLDDRAVAAAVKAAVGRAHGDYGAAACSVRFCVKYLNAHTGIVFLRFPKKFYRLLWSALPFITAIETRGHKIPCFLNCLHVGGTIRTCQKFLIQYNKQQLHRMLPKCKNKEEERELKKSISRDERGDSSPKNLDDAANESPIRSIR</sequence>
<evidence type="ECO:0000313" key="12">
    <source>
        <dbReference type="Proteomes" id="UP000007303"/>
    </source>
</evidence>
<organism evidence="11 12">
    <name type="scientific">Tetraodon nigroviridis</name>
    <name type="common">Spotted green pufferfish</name>
    <name type="synonym">Chelonodon nigroviridis</name>
    <dbReference type="NCBI Taxonomy" id="99883"/>
    <lineage>
        <taxon>Eukaryota</taxon>
        <taxon>Metazoa</taxon>
        <taxon>Chordata</taxon>
        <taxon>Craniata</taxon>
        <taxon>Vertebrata</taxon>
        <taxon>Euteleostomi</taxon>
        <taxon>Actinopterygii</taxon>
        <taxon>Neopterygii</taxon>
        <taxon>Teleostei</taxon>
        <taxon>Neoteleostei</taxon>
        <taxon>Acanthomorphata</taxon>
        <taxon>Eupercaria</taxon>
        <taxon>Tetraodontiformes</taxon>
        <taxon>Tetradontoidea</taxon>
        <taxon>Tetraodontidae</taxon>
        <taxon>Tetraodon</taxon>
    </lineage>
</organism>
<comment type="function">
    <text evidence="8">Component of ribonuclease P, a protein complex that generates mature tRNA molecules by cleaving their 5'-ends. Also a component of the MRP ribonuclease complex, which cleaves pre-rRNA sequences.</text>
</comment>